<dbReference type="SUPFAM" id="SSF52540">
    <property type="entry name" value="P-loop containing nucleoside triphosphate hydrolases"/>
    <property type="match status" value="1"/>
</dbReference>
<dbReference type="Gene3D" id="3.30.420.40">
    <property type="match status" value="2"/>
</dbReference>
<keyword evidence="25" id="KW-0186">Copper</keyword>
<dbReference type="PANTHER" id="PTHR11566:SF212">
    <property type="entry name" value="DYNAMIN"/>
    <property type="match status" value="1"/>
</dbReference>
<gene>
    <name evidence="32" type="ORF">ALEPTO_LOCUS2514</name>
</gene>
<dbReference type="FunFam" id="3.90.640.10:FF:000014">
    <property type="entry name" value="Putative actin-related protein 6"/>
    <property type="match status" value="1"/>
</dbReference>
<evidence type="ECO:0000259" key="30">
    <source>
        <dbReference type="PROSITE" id="PS51388"/>
    </source>
</evidence>
<dbReference type="InterPro" id="IPR027417">
    <property type="entry name" value="P-loop_NTPase"/>
</dbReference>
<keyword evidence="19 29" id="KW-0472">Membrane</keyword>
<feature type="binding site" evidence="25">
    <location>
        <position position="1139"/>
    </location>
    <ligand>
        <name>Cu cation</name>
        <dbReference type="ChEBI" id="CHEBI:23378"/>
    </ligand>
</feature>
<dbReference type="GO" id="GO:0005525">
    <property type="term" value="F:GTP binding"/>
    <property type="evidence" value="ECO:0007669"/>
    <property type="project" value="UniProtKB-KW"/>
</dbReference>
<organism evidence="32 33">
    <name type="scientific">Ambispora leptoticha</name>
    <dbReference type="NCBI Taxonomy" id="144679"/>
    <lineage>
        <taxon>Eukaryota</taxon>
        <taxon>Fungi</taxon>
        <taxon>Fungi incertae sedis</taxon>
        <taxon>Mucoromycota</taxon>
        <taxon>Glomeromycotina</taxon>
        <taxon>Glomeromycetes</taxon>
        <taxon>Archaeosporales</taxon>
        <taxon>Ambisporaceae</taxon>
        <taxon>Ambispora</taxon>
    </lineage>
</organism>
<evidence type="ECO:0000256" key="12">
    <source>
        <dbReference type="ARBA" id="ARBA00022792"/>
    </source>
</evidence>
<dbReference type="InterPro" id="IPR030381">
    <property type="entry name" value="G_DYNAMIN_dom"/>
</dbReference>
<feature type="binding site" evidence="25">
    <location>
        <position position="1241"/>
    </location>
    <ligand>
        <name>Cu cation</name>
        <dbReference type="ChEBI" id="CHEBI:23378"/>
    </ligand>
</feature>
<evidence type="ECO:0000256" key="18">
    <source>
        <dbReference type="ARBA" id="ARBA00023134"/>
    </source>
</evidence>
<feature type="disulfide bond" description="Redox-active" evidence="26">
    <location>
        <begin position="1139"/>
        <end position="1143"/>
    </location>
</feature>
<dbReference type="GO" id="GO:0003924">
    <property type="term" value="F:GTPase activity"/>
    <property type="evidence" value="ECO:0007669"/>
    <property type="project" value="InterPro"/>
</dbReference>
<evidence type="ECO:0000259" key="31">
    <source>
        <dbReference type="PROSITE" id="PS51718"/>
    </source>
</evidence>
<feature type="transmembrane region" description="Helical" evidence="29">
    <location>
        <begin position="1066"/>
        <end position="1086"/>
    </location>
</feature>
<evidence type="ECO:0000256" key="26">
    <source>
        <dbReference type="PIRSR" id="PIRSR603782-2"/>
    </source>
</evidence>
<evidence type="ECO:0000256" key="19">
    <source>
        <dbReference type="ARBA" id="ARBA00023136"/>
    </source>
</evidence>
<name>A0A9N8W908_9GLOM</name>
<dbReference type="InterPro" id="IPR045063">
    <property type="entry name" value="Dynamin_N"/>
</dbReference>
<proteinExistence type="inferred from homology"/>
<dbReference type="InterPro" id="IPR004000">
    <property type="entry name" value="Actin"/>
</dbReference>
<accession>A0A9N8W908</accession>
<feature type="transmembrane region" description="Helical" evidence="29">
    <location>
        <begin position="1036"/>
        <end position="1054"/>
    </location>
</feature>
<evidence type="ECO:0000256" key="1">
    <source>
        <dbReference type="ARBA" id="ARBA00004273"/>
    </source>
</evidence>
<keyword evidence="15" id="KW-0809">Transit peptide</keyword>
<evidence type="ECO:0000256" key="3">
    <source>
        <dbReference type="ARBA" id="ARBA00004569"/>
    </source>
</evidence>
<dbReference type="GO" id="GO:0005507">
    <property type="term" value="F:copper ion binding"/>
    <property type="evidence" value="ECO:0007669"/>
    <property type="project" value="UniProtKB-ARBA"/>
</dbReference>
<dbReference type="InterPro" id="IPR056495">
    <property type="entry name" value="LIS_MGM1"/>
</dbReference>
<dbReference type="FunFam" id="3.40.50.300:FF:000741">
    <property type="entry name" value="Putative mitochondrial dynamin GTPase"/>
    <property type="match status" value="1"/>
</dbReference>
<dbReference type="Proteomes" id="UP000789508">
    <property type="component" value="Unassembled WGS sequence"/>
</dbReference>
<keyword evidence="9 29" id="KW-0812">Transmembrane</keyword>
<comment type="catalytic activity">
    <reaction evidence="22">
        <text>GTP + H2O = GDP + phosphate + H(+)</text>
        <dbReference type="Rhea" id="RHEA:19669"/>
        <dbReference type="ChEBI" id="CHEBI:15377"/>
        <dbReference type="ChEBI" id="CHEBI:15378"/>
        <dbReference type="ChEBI" id="CHEBI:37565"/>
        <dbReference type="ChEBI" id="CHEBI:43474"/>
        <dbReference type="ChEBI" id="CHEBI:58189"/>
        <dbReference type="EC" id="3.6.5.5"/>
    </reaction>
</comment>
<evidence type="ECO:0000256" key="22">
    <source>
        <dbReference type="ARBA" id="ARBA00048040"/>
    </source>
</evidence>
<feature type="domain" description="GED" evidence="30">
    <location>
        <begin position="879"/>
        <end position="972"/>
    </location>
</feature>
<evidence type="ECO:0000256" key="6">
    <source>
        <dbReference type="ARBA" id="ARBA00011980"/>
    </source>
</evidence>
<dbReference type="InterPro" id="IPR003782">
    <property type="entry name" value="SCO1/SenC"/>
</dbReference>
<keyword evidence="10 25" id="KW-0479">Metal-binding</keyword>
<comment type="similarity">
    <text evidence="27">Belongs to the TRAFAC class dynamin-like GTPase superfamily. Dynamin/Fzo/YdjA family.</text>
</comment>
<evidence type="ECO:0000256" key="29">
    <source>
        <dbReference type="SAM" id="Phobius"/>
    </source>
</evidence>
<dbReference type="InterPro" id="IPR043129">
    <property type="entry name" value="ATPase_NBD"/>
</dbReference>
<dbReference type="Gene3D" id="3.90.640.10">
    <property type="entry name" value="Actin, Chain A, domain 4"/>
    <property type="match status" value="1"/>
</dbReference>
<keyword evidence="20 26" id="KW-1015">Disulfide bond</keyword>
<dbReference type="SMART" id="SM00268">
    <property type="entry name" value="ACTIN"/>
    <property type="match status" value="1"/>
</dbReference>
<evidence type="ECO:0000256" key="20">
    <source>
        <dbReference type="ARBA" id="ARBA00023157"/>
    </source>
</evidence>
<keyword evidence="17" id="KW-0496">Mitochondrion</keyword>
<dbReference type="InterPro" id="IPR022812">
    <property type="entry name" value="Dynamin"/>
</dbReference>
<dbReference type="OrthoDB" id="5061070at2759"/>
<evidence type="ECO:0000256" key="2">
    <source>
        <dbReference type="ARBA" id="ARBA00004496"/>
    </source>
</evidence>
<evidence type="ECO:0000256" key="10">
    <source>
        <dbReference type="ARBA" id="ARBA00022723"/>
    </source>
</evidence>
<dbReference type="Gene3D" id="2.30.36.70">
    <property type="entry name" value="Actin, Chain A, domain 2"/>
    <property type="match status" value="1"/>
</dbReference>
<comment type="subunit">
    <text evidence="23">Component of the SWR1 chromatin remodeling complex.</text>
</comment>
<comment type="function">
    <text evidence="21">Component of the SWR1 complex which mediates the ATP-dependent exchange of histone H2A for the H2A variant HZT1 leading to transcriptional regulation of selected genes by chromatin remodeling. Involved in chromosome stability.</text>
</comment>
<evidence type="ECO:0000256" key="5">
    <source>
        <dbReference type="ARBA" id="ARBA00010996"/>
    </source>
</evidence>
<comment type="similarity">
    <text evidence="5">Belongs to the SCO1/2 family.</text>
</comment>
<dbReference type="InterPro" id="IPR001401">
    <property type="entry name" value="Dynamin_GTPase"/>
</dbReference>
<dbReference type="GO" id="GO:0031623">
    <property type="term" value="P:receptor internalization"/>
    <property type="evidence" value="ECO:0007669"/>
    <property type="project" value="TreeGrafter"/>
</dbReference>
<keyword evidence="11 27" id="KW-0547">Nucleotide-binding</keyword>
<dbReference type="EMBL" id="CAJVPS010000377">
    <property type="protein sequence ID" value="CAG8481579.1"/>
    <property type="molecule type" value="Genomic_DNA"/>
</dbReference>
<keyword evidence="13" id="KW-0378">Hydrolase</keyword>
<comment type="similarity">
    <text evidence="4">Belongs to the actin family. ARP6 subfamily.</text>
</comment>
<dbReference type="Pfam" id="PF00350">
    <property type="entry name" value="Dynamin_N"/>
    <property type="match status" value="1"/>
</dbReference>
<dbReference type="PROSITE" id="PS51718">
    <property type="entry name" value="G_DYNAMIN_2"/>
    <property type="match status" value="1"/>
</dbReference>
<keyword evidence="18 27" id="KW-0342">GTP-binding</keyword>
<dbReference type="InterPro" id="IPR000375">
    <property type="entry name" value="Dynamin_stalk"/>
</dbReference>
<dbReference type="Gene3D" id="3.40.50.300">
    <property type="entry name" value="P-loop containing nucleotide triphosphate hydrolases"/>
    <property type="match status" value="1"/>
</dbReference>
<feature type="region of interest" description="Disordered" evidence="28">
    <location>
        <begin position="204"/>
        <end position="268"/>
    </location>
</feature>
<dbReference type="Gene3D" id="3.40.30.10">
    <property type="entry name" value="Glutaredoxin"/>
    <property type="match status" value="1"/>
</dbReference>
<evidence type="ECO:0000256" key="24">
    <source>
        <dbReference type="ARBA" id="ARBA00073820"/>
    </source>
</evidence>
<dbReference type="GO" id="GO:0005758">
    <property type="term" value="C:mitochondrial intermembrane space"/>
    <property type="evidence" value="ECO:0007669"/>
    <property type="project" value="UniProtKB-SubCell"/>
</dbReference>
<feature type="domain" description="Dynamin-type G" evidence="31">
    <location>
        <begin position="294"/>
        <end position="565"/>
    </location>
</feature>
<evidence type="ECO:0000256" key="27">
    <source>
        <dbReference type="RuleBase" id="RU003932"/>
    </source>
</evidence>
<evidence type="ECO:0000256" key="13">
    <source>
        <dbReference type="ARBA" id="ARBA00022801"/>
    </source>
</evidence>
<reference evidence="32" key="1">
    <citation type="submission" date="2021-06" db="EMBL/GenBank/DDBJ databases">
        <authorList>
            <person name="Kallberg Y."/>
            <person name="Tangrot J."/>
            <person name="Rosling A."/>
        </authorList>
    </citation>
    <scope>NUCLEOTIDE SEQUENCE</scope>
    <source>
        <strain evidence="32">FL130A</strain>
    </source>
</reference>
<dbReference type="SMART" id="SM00053">
    <property type="entry name" value="DYNc"/>
    <property type="match status" value="1"/>
</dbReference>
<evidence type="ECO:0000256" key="21">
    <source>
        <dbReference type="ARBA" id="ARBA00025222"/>
    </source>
</evidence>
<dbReference type="SUPFAM" id="SSF52833">
    <property type="entry name" value="Thioredoxin-like"/>
    <property type="match status" value="1"/>
</dbReference>
<evidence type="ECO:0000256" key="11">
    <source>
        <dbReference type="ARBA" id="ARBA00022741"/>
    </source>
</evidence>
<dbReference type="PANTHER" id="PTHR11566">
    <property type="entry name" value="DYNAMIN"/>
    <property type="match status" value="1"/>
</dbReference>
<dbReference type="FunFam" id="3.40.30.10:FF:000013">
    <property type="entry name" value="Blast:Protein SCO1 homolog, mitochondrial"/>
    <property type="match status" value="1"/>
</dbReference>
<sequence length="1749" mass="198826">MVAYSFRHIATRSRAINLHNTPPYFVHQQHHYSTGISNTATFNRRGLPRLAVVSSRLSLLQITNNNNIGGHRHRTLITSSGSQLLAGQKYHRPKILHHSHENGSGIANPQLQQARSISFTTIPRFIYHAMRIPVAGVTAGAAGLTYANYKIGDLANKSQNWLNSVTDSVKSMFSTVGSGFDFELPKLDIEFQLPEFLSNFLNNASPSSDSGNSMTHNSQHQMESARPRFIKKEDENSNGSGHSDAADGKEDDEDSEINTPLRRPGGAQDDQFMLLTRKLIEVRNILMSIDHNETLKLPSIVVIGSQSSGKSSVLEAIVGHEFLPKGSNMVTRRPIELTLIHTPKTKEEYGEFPQLGLGKIYDFKHVQQTLRDLNLAVPESECVSNKPIELRIYSPNVPDLTLIDLPGYIQVNNKHQPETLKDKIVELCEQYIKEPNIILAVCSADVDLANSEALKAGRKVDPLGLRTIGVITKMDLVEPEVGASILRNTDYPLHLGYIGVVCKLKNNNINNTSGQKNITSALMRNEEQFFRSNYVYSQRGIEVGTGTLRRKLMEVLEESMAKSLFSIVGAVQSELEEARYQFKVQYNDRRITAESYVAETIDSIKHNFKDFAHSFGKPQVRHEVRTMLEQRVMDLCAELYWTDSKISELPKVSADDLYWQYKLDMCSAALTKSGIGRTSTQLVVDVLMANMERLAEMDPLSNHPETSRQVLNFSNEILRNKFHTTADQVENCVKPYKYEVECSEQEWAEGVKRSISLVEKEIEYCEKALANIKNSVNKRKLKAAIKYILDTEKEQKERVAKAHITDETTENNEDLMKITPPSSSMISSANEENEITEPHRLYFNQRILEKARESIFLRDRSIILKYRLAALKSRQCKSPENKQYCPEAFLNMVAEKLTYTAVMFIQVELLNEFFFQFPREVDNRLVYDLDRKQILAFAKENPHIRKHLELQERKRKLEEVKTIAVTRHSEIPQSIIPTFHNKLTNLTLSSSSSPLKASSFISRRHYITTDQNQPPKETSKTDEATIRARNAIGPTTWRSLGLFILTGIGLLFYFKSEKEKMIKKSMLELNLIEYLLISAIFLLLLINQPIATEREESQKSFGKPKIGGPFELLDQDGNVTDESILKSHFSLIYFGFTNCPDICPEELDKMTLVIDNLSNNNRDIFIEKDPEIGNVITPIFISVDPQRDSVESVREYLKDFHPDFIGLTGTYDQVAKVAKAYRVYFSRPPQVKEGEDYLVDHSIFFYLMDPNGEFVAVYGKQATADEITEGIKGHIREFLKSNVSRNFSPSPMVENKVLILDNGASAIKAGYAGLPETLRLFPNCKLTRSKGDRKNFIADQLSFCEDFSGVQYRLPFEKGFLTNWEVEKAIWDRIFSAEVLKCDPSSTSLLVTEPCFNLPNIQKTYDEMIFEVYEFKSACRVIAPWLCIQNDTGSLCDGTLHEEQPDCVLVVDSGYSFTHIVPFVMGRPIFPAIRRINIGGKLLTNHLKELVSFRYWDMMDQTYVMNEVKETCCYVSQDFLGDLEICRKNMRDNPILREYVLPDFSRNKKGFIRPKKLRESNAANSAIAPSSSLSTTNIILPEEQALFMNNERFSVPELLFNPSDIGMNQAGIPEVIVEAINATHPGKIRIGDLQNKYFSHTWLPLTTEYPPDLHGLFYSNIVLMGGNSMFAGYKERVEKDLRVLAPSMYDVRVGMPADPISYAWHGGSKFARTPEYREKLVTRREYLEYGSNICLRRFGMGEEIAEIDD</sequence>
<evidence type="ECO:0000256" key="4">
    <source>
        <dbReference type="ARBA" id="ARBA00005665"/>
    </source>
</evidence>
<dbReference type="GO" id="GO:0005743">
    <property type="term" value="C:mitochondrial inner membrane"/>
    <property type="evidence" value="ECO:0007669"/>
    <property type="project" value="UniProtKB-SubCell"/>
</dbReference>
<protein>
    <recommendedName>
        <fullName evidence="7">Actin-like protein ARP6</fullName>
        <ecNumber evidence="6">3.6.5.5</ecNumber>
    </recommendedName>
    <alternativeName>
        <fullName evidence="24">Actin-like protein arp6</fullName>
    </alternativeName>
</protein>
<dbReference type="GO" id="GO:0008017">
    <property type="term" value="F:microtubule binding"/>
    <property type="evidence" value="ECO:0007669"/>
    <property type="project" value="TreeGrafter"/>
</dbReference>
<comment type="caution">
    <text evidence="32">The sequence shown here is derived from an EMBL/GenBank/DDBJ whole genome shotgun (WGS) entry which is preliminary data.</text>
</comment>
<evidence type="ECO:0000256" key="23">
    <source>
        <dbReference type="ARBA" id="ARBA00063309"/>
    </source>
</evidence>
<dbReference type="Pfam" id="PF01031">
    <property type="entry name" value="Dynamin_M"/>
    <property type="match status" value="1"/>
</dbReference>
<evidence type="ECO:0000313" key="33">
    <source>
        <dbReference type="Proteomes" id="UP000789508"/>
    </source>
</evidence>
<dbReference type="InterPro" id="IPR019762">
    <property type="entry name" value="Dynamin_GTPase_CS"/>
</dbReference>
<feature type="binding site" evidence="25">
    <location>
        <position position="1143"/>
    </location>
    <ligand>
        <name>Cu cation</name>
        <dbReference type="ChEBI" id="CHEBI:23378"/>
    </ligand>
</feature>
<evidence type="ECO:0000313" key="32">
    <source>
        <dbReference type="EMBL" id="CAG8481579.1"/>
    </source>
</evidence>
<dbReference type="Pfam" id="PF00022">
    <property type="entry name" value="Actin"/>
    <property type="match status" value="1"/>
</dbReference>
<evidence type="ECO:0000256" key="7">
    <source>
        <dbReference type="ARBA" id="ARBA00018633"/>
    </source>
</evidence>
<dbReference type="CDD" id="cd08771">
    <property type="entry name" value="DLP_1"/>
    <property type="match status" value="1"/>
</dbReference>
<comment type="subcellular location">
    <subcellularLocation>
        <location evidence="2">Cytoplasm</location>
    </subcellularLocation>
    <subcellularLocation>
        <location evidence="1">Mitochondrion inner membrane</location>
    </subcellularLocation>
    <subcellularLocation>
        <location evidence="3">Mitochondrion intermembrane space</location>
    </subcellularLocation>
</comment>
<evidence type="ECO:0000256" key="14">
    <source>
        <dbReference type="ARBA" id="ARBA00022842"/>
    </source>
</evidence>
<evidence type="ECO:0000256" key="28">
    <source>
        <dbReference type="SAM" id="MobiDB-lite"/>
    </source>
</evidence>
<dbReference type="PROSITE" id="PS00410">
    <property type="entry name" value="G_DYNAMIN_1"/>
    <property type="match status" value="1"/>
</dbReference>
<dbReference type="FunFam" id="3.30.420.40:FF:000058">
    <property type="entry name" value="Putative actin-related protein 5"/>
    <property type="match status" value="1"/>
</dbReference>
<feature type="compositionally biased region" description="Polar residues" evidence="28">
    <location>
        <begin position="204"/>
        <end position="222"/>
    </location>
</feature>
<feature type="compositionally biased region" description="Basic and acidic residues" evidence="28">
    <location>
        <begin position="223"/>
        <end position="235"/>
    </location>
</feature>
<evidence type="ECO:0000256" key="15">
    <source>
        <dbReference type="ARBA" id="ARBA00022946"/>
    </source>
</evidence>
<keyword evidence="12" id="KW-0999">Mitochondrion inner membrane</keyword>
<keyword evidence="8" id="KW-0963">Cytoplasm</keyword>
<dbReference type="PRINTS" id="PR00195">
    <property type="entry name" value="DYNAMIN"/>
</dbReference>
<dbReference type="GO" id="GO:0005874">
    <property type="term" value="C:microtubule"/>
    <property type="evidence" value="ECO:0007669"/>
    <property type="project" value="TreeGrafter"/>
</dbReference>
<dbReference type="CDD" id="cd02968">
    <property type="entry name" value="SCO"/>
    <property type="match status" value="1"/>
</dbReference>
<evidence type="ECO:0000256" key="16">
    <source>
        <dbReference type="ARBA" id="ARBA00022989"/>
    </source>
</evidence>
<evidence type="ECO:0000256" key="8">
    <source>
        <dbReference type="ARBA" id="ARBA00022490"/>
    </source>
</evidence>
<dbReference type="InterPro" id="IPR036249">
    <property type="entry name" value="Thioredoxin-like_sf"/>
</dbReference>
<dbReference type="GO" id="GO:0005634">
    <property type="term" value="C:nucleus"/>
    <property type="evidence" value="ECO:0007669"/>
    <property type="project" value="UniProtKB-ARBA"/>
</dbReference>
<dbReference type="Pfam" id="PF24550">
    <property type="entry name" value="LIS_MGM1"/>
    <property type="match status" value="1"/>
</dbReference>
<evidence type="ECO:0000256" key="17">
    <source>
        <dbReference type="ARBA" id="ARBA00023128"/>
    </source>
</evidence>
<dbReference type="SUPFAM" id="SSF53067">
    <property type="entry name" value="Actin-like ATPase domain"/>
    <property type="match status" value="2"/>
</dbReference>
<dbReference type="EC" id="3.6.5.5" evidence="6"/>
<evidence type="ECO:0000256" key="25">
    <source>
        <dbReference type="PIRSR" id="PIRSR603782-1"/>
    </source>
</evidence>
<dbReference type="Pfam" id="PF02630">
    <property type="entry name" value="SCO1-SenC"/>
    <property type="match status" value="1"/>
</dbReference>
<keyword evidence="16 29" id="KW-1133">Transmembrane helix</keyword>
<keyword evidence="33" id="KW-1185">Reference proteome</keyword>
<dbReference type="InterPro" id="IPR020850">
    <property type="entry name" value="GED_dom"/>
</dbReference>
<dbReference type="GO" id="GO:0005886">
    <property type="term" value="C:plasma membrane"/>
    <property type="evidence" value="ECO:0007669"/>
    <property type="project" value="TreeGrafter"/>
</dbReference>
<dbReference type="PROSITE" id="PS51388">
    <property type="entry name" value="GED"/>
    <property type="match status" value="1"/>
</dbReference>
<keyword evidence="14" id="KW-0460">Magnesium</keyword>
<dbReference type="CDD" id="cd10210">
    <property type="entry name" value="ASKHA_NBD_Arp6"/>
    <property type="match status" value="1"/>
</dbReference>
<dbReference type="GO" id="GO:0061024">
    <property type="term" value="P:membrane organization"/>
    <property type="evidence" value="ECO:0007669"/>
    <property type="project" value="UniProtKB-ARBA"/>
</dbReference>
<evidence type="ECO:0000256" key="9">
    <source>
        <dbReference type="ARBA" id="ARBA00022692"/>
    </source>
</evidence>